<dbReference type="CDD" id="cd00585">
    <property type="entry name" value="Peptidase_C1B"/>
    <property type="match status" value="1"/>
</dbReference>
<evidence type="ECO:0000256" key="2">
    <source>
        <dbReference type="ARBA" id="ARBA00004496"/>
    </source>
</evidence>
<evidence type="ECO:0000256" key="7">
    <source>
        <dbReference type="ARBA" id="ARBA00022801"/>
    </source>
</evidence>
<name>A0AAD5PVH2_9CRUS</name>
<dbReference type="SUPFAM" id="SSF54001">
    <property type="entry name" value="Cysteine proteinases"/>
    <property type="match status" value="1"/>
</dbReference>
<evidence type="ECO:0000313" key="11">
    <source>
        <dbReference type="EMBL" id="KAI9561256.1"/>
    </source>
</evidence>
<dbReference type="GO" id="GO:0009636">
    <property type="term" value="P:response to toxic substance"/>
    <property type="evidence" value="ECO:0007669"/>
    <property type="project" value="TreeGrafter"/>
</dbReference>
<evidence type="ECO:0000256" key="4">
    <source>
        <dbReference type="ARBA" id="ARBA00022227"/>
    </source>
</evidence>
<dbReference type="PANTHER" id="PTHR10363">
    <property type="entry name" value="BLEOMYCIN HYDROLASE"/>
    <property type="match status" value="1"/>
</dbReference>
<gene>
    <name evidence="11" type="ORF">GHT06_012212</name>
</gene>
<keyword evidence="7 9" id="KW-0378">Hydrolase</keyword>
<dbReference type="InterPro" id="IPR038765">
    <property type="entry name" value="Papain-like_cys_pep_sf"/>
</dbReference>
<evidence type="ECO:0000313" key="12">
    <source>
        <dbReference type="Proteomes" id="UP000820818"/>
    </source>
</evidence>
<dbReference type="Proteomes" id="UP000820818">
    <property type="component" value="Linkage Group LG3"/>
</dbReference>
<comment type="caution">
    <text evidence="11">The sequence shown here is derived from an EMBL/GenBank/DDBJ whole genome shotgun (WGS) entry which is preliminary data.</text>
</comment>
<dbReference type="Pfam" id="PF03051">
    <property type="entry name" value="Peptidase_C1_2"/>
    <property type="match status" value="1"/>
</dbReference>
<evidence type="ECO:0000256" key="10">
    <source>
        <dbReference type="PIRSR" id="PIRSR005700-1"/>
    </source>
</evidence>
<dbReference type="GO" id="GO:0005737">
    <property type="term" value="C:cytoplasm"/>
    <property type="evidence" value="ECO:0007669"/>
    <property type="project" value="UniProtKB-SubCell"/>
</dbReference>
<dbReference type="PIRSF" id="PIRSF005700">
    <property type="entry name" value="PepC"/>
    <property type="match status" value="1"/>
</dbReference>
<comment type="similarity">
    <text evidence="9">Belongs to the peptidase C1 family.</text>
</comment>
<dbReference type="PANTHER" id="PTHR10363:SF2">
    <property type="entry name" value="BLEOMYCIN HYDROLASE"/>
    <property type="match status" value="1"/>
</dbReference>
<proteinExistence type="inferred from homology"/>
<feature type="active site" evidence="10">
    <location>
        <position position="394"/>
    </location>
</feature>
<evidence type="ECO:0000256" key="3">
    <source>
        <dbReference type="ARBA" id="ARBA00012465"/>
    </source>
</evidence>
<accession>A0AAD5PVH2</accession>
<evidence type="ECO:0000256" key="1">
    <source>
        <dbReference type="ARBA" id="ARBA00000423"/>
    </source>
</evidence>
<keyword evidence="12" id="KW-1185">Reference proteome</keyword>
<comment type="catalytic activity">
    <reaction evidence="1 9">
        <text>Inactivates bleomycin B2 (a cytotoxic glycometallopeptide) by hydrolysis of a carboxyamide bond of beta-aminoalanine, but also shows general aminopeptidase activity. The specificity varies somewhat with source, but amino acid arylamides of Met, Leu and Ala are preferred.</text>
        <dbReference type="EC" id="3.4.22.40"/>
    </reaction>
</comment>
<dbReference type="GO" id="GO:0043418">
    <property type="term" value="P:homocysteine catabolic process"/>
    <property type="evidence" value="ECO:0007669"/>
    <property type="project" value="TreeGrafter"/>
</dbReference>
<dbReference type="GO" id="GO:0006508">
    <property type="term" value="P:proteolysis"/>
    <property type="evidence" value="ECO:0007669"/>
    <property type="project" value="UniProtKB-KW"/>
</dbReference>
<dbReference type="AlphaFoldDB" id="A0AAD5PVH2"/>
<evidence type="ECO:0000256" key="6">
    <source>
        <dbReference type="ARBA" id="ARBA00022670"/>
    </source>
</evidence>
<protein>
    <recommendedName>
        <fullName evidence="4 9">Bleomycin hydrolase</fullName>
        <ecNumber evidence="3 9">3.4.22.40</ecNumber>
    </recommendedName>
</protein>
<keyword evidence="6 9" id="KW-0645">Protease</keyword>
<dbReference type="GO" id="GO:0070005">
    <property type="term" value="F:cysteine-type aminopeptidase activity"/>
    <property type="evidence" value="ECO:0007669"/>
    <property type="project" value="InterPro"/>
</dbReference>
<reference evidence="11 12" key="1">
    <citation type="submission" date="2022-05" db="EMBL/GenBank/DDBJ databases">
        <title>A multi-omics perspective on studying reproductive biology in Daphnia sinensis.</title>
        <authorList>
            <person name="Jia J."/>
        </authorList>
    </citation>
    <scope>NUCLEOTIDE SEQUENCE [LARGE SCALE GENOMIC DNA]</scope>
    <source>
        <strain evidence="11 12">WSL</strain>
    </source>
</reference>
<keyword evidence="5 9" id="KW-0963">Cytoplasm</keyword>
<dbReference type="EMBL" id="WJBH02000003">
    <property type="protein sequence ID" value="KAI9561256.1"/>
    <property type="molecule type" value="Genomic_DNA"/>
</dbReference>
<dbReference type="InterPro" id="IPR004134">
    <property type="entry name" value="Peptidase_C1B"/>
</dbReference>
<feature type="active site" evidence="10">
    <location>
        <position position="71"/>
    </location>
</feature>
<dbReference type="EC" id="3.4.22.40" evidence="3 9"/>
<organism evidence="11 12">
    <name type="scientific">Daphnia sinensis</name>
    <dbReference type="NCBI Taxonomy" id="1820382"/>
    <lineage>
        <taxon>Eukaryota</taxon>
        <taxon>Metazoa</taxon>
        <taxon>Ecdysozoa</taxon>
        <taxon>Arthropoda</taxon>
        <taxon>Crustacea</taxon>
        <taxon>Branchiopoda</taxon>
        <taxon>Diplostraca</taxon>
        <taxon>Cladocera</taxon>
        <taxon>Anomopoda</taxon>
        <taxon>Daphniidae</taxon>
        <taxon>Daphnia</taxon>
        <taxon>Daphnia similis group</taxon>
    </lineage>
</organism>
<dbReference type="FunFam" id="3.90.70.10:FF:000021">
    <property type="entry name" value="Bleomycin hydrolase"/>
    <property type="match status" value="1"/>
</dbReference>
<dbReference type="GO" id="GO:0004197">
    <property type="term" value="F:cysteine-type endopeptidase activity"/>
    <property type="evidence" value="ECO:0007669"/>
    <property type="project" value="UniProtKB-EC"/>
</dbReference>
<sequence>MTLNLTSDVLERLNNSFHKDPKNLLAQNACTKYDPLEMCLSRKRLEELHHVFTHKVDEVKPMTNQKSSGRCWIFAMLNAMRIPFVKHYNLEEFEFSQAYLFFWDKIERSNYFLNTVVDVAKRGEKVDGRLFAFLLQDPTSDGGQWDMLVNLVTRYGVMPKKCFPDSYSSESSFRMNSILKSKLREYAKLLQDMVGEGASTEKIRDSIEEFMQNIYRIVAICLAIPPKTFTWEYYDKAKQYCVVEKMEPKLFYENFVKSLYNVENKVCLVSDPRPSNPYGKGYTVDCLGNMVGGRKTFYINQPIEILAQLASQSIEANEGVWLGCEVSKRFSTKHGIEDLQIHDYPSVFGVDVYTCLSKADRLIFGDSLMTHAMLITAVTLDKETKQPRKWRVENSWGDDRGEKGYLLITQEWFEQFVFEVVIDKRFVPEEILQMCNVEPTILPAWDPMGNLATIFRSFEETV</sequence>
<comment type="subcellular location">
    <subcellularLocation>
        <location evidence="2 9">Cytoplasm</location>
    </subcellularLocation>
</comment>
<evidence type="ECO:0000256" key="9">
    <source>
        <dbReference type="PIRNR" id="PIRNR005700"/>
    </source>
</evidence>
<feature type="active site" evidence="10">
    <location>
        <position position="371"/>
    </location>
</feature>
<dbReference type="Gene3D" id="3.90.70.10">
    <property type="entry name" value="Cysteine proteinases"/>
    <property type="match status" value="1"/>
</dbReference>
<keyword evidence="8 9" id="KW-0788">Thiol protease</keyword>
<evidence type="ECO:0000256" key="5">
    <source>
        <dbReference type="ARBA" id="ARBA00022490"/>
    </source>
</evidence>
<evidence type="ECO:0000256" key="8">
    <source>
        <dbReference type="ARBA" id="ARBA00022807"/>
    </source>
</evidence>